<dbReference type="KEGG" id="zma:103654396"/>
<accession>A0A804NZE7</accession>
<dbReference type="Pfam" id="PF12776">
    <property type="entry name" value="Myb_DNA-bind_3"/>
    <property type="match status" value="1"/>
</dbReference>
<name>A0A804NZE7_MAIZE</name>
<dbReference type="PANTHER" id="PTHR46934">
    <property type="entry name" value="MYB_DNA-BIND_3 DOMAIN-CONTAINING PROTEIN-RELATED"/>
    <property type="match status" value="1"/>
</dbReference>
<dbReference type="AlphaFoldDB" id="A0A804NZE7"/>
<dbReference type="RefSeq" id="NP_001356998.1">
    <property type="nucleotide sequence ID" value="NM_001370069.1"/>
</dbReference>
<dbReference type="InterPro" id="IPR024752">
    <property type="entry name" value="Myb/SANT-like_dom"/>
</dbReference>
<reference evidence="3" key="2">
    <citation type="submission" date="2019-07" db="EMBL/GenBank/DDBJ databases">
        <authorList>
            <person name="Seetharam A."/>
            <person name="Woodhouse M."/>
            <person name="Cannon E."/>
        </authorList>
    </citation>
    <scope>NUCLEOTIDE SEQUENCE [LARGE SCALE GENOMIC DNA]</scope>
    <source>
        <strain evidence="3">cv. B73</strain>
    </source>
</reference>
<dbReference type="Gramene" id="Zm00001eb197800_T002">
    <property type="protein sequence ID" value="Zm00001eb197800_P002"/>
    <property type="gene ID" value="Zm00001eb197800"/>
</dbReference>
<dbReference type="FunCoup" id="A0A804NZE7">
    <property type="interactions" value="11"/>
</dbReference>
<gene>
    <name evidence="3" type="primary">LOC103654396</name>
</gene>
<proteinExistence type="predicted"/>
<dbReference type="RefSeq" id="NP_001356999.1">
    <property type="nucleotide sequence ID" value="NM_001370070.1"/>
</dbReference>
<sequence length="357" mass="40952">MLGRGSPRLNMLARGSPRFNMLLSKGAQKKKSPIATASKTHGGSPKGKTRANWNSMLEKTLVDLLHEHNTPEYKGNNGWTPDAWNKIAKEFQERERYAGFSKVQIQEKEKELKRDYRMLKDARKQSGVSWDEKRCMIQVDPPIWDNIIKSFPRAKKFRNKSFPLFEALGELHDGNTAEGTYNFTSTQPNGPDLTQIGSGDVPINIEDREDVGDPLADHRQNEVEDKVYEVEGVDVNADRQDERSKRTFVVSRNEEEKGLKRPKKSSNIEVLMERYLNIRSKQAEDETTQLAREREARGGDDFSIKNCIAVLNTLEVTKEEKVKAYKVFKDPDNRQIFLSACNDDREAALMWLRDEMA</sequence>
<feature type="region of interest" description="Disordered" evidence="1">
    <location>
        <begin position="25"/>
        <end position="51"/>
    </location>
</feature>
<evidence type="ECO:0000259" key="2">
    <source>
        <dbReference type="Pfam" id="PF12776"/>
    </source>
</evidence>
<reference evidence="3" key="3">
    <citation type="submission" date="2021-05" db="UniProtKB">
        <authorList>
            <consortium name="EnsemblPlants"/>
        </authorList>
    </citation>
    <scope>IDENTIFICATION</scope>
    <source>
        <strain evidence="3">cv. B73</strain>
    </source>
</reference>
<keyword evidence="4" id="KW-1185">Reference proteome</keyword>
<dbReference type="PANTHER" id="PTHR46934:SF12">
    <property type="entry name" value="MYB_SANT-LIKE DOMAIN-CONTAINING PROTEIN"/>
    <property type="match status" value="1"/>
</dbReference>
<protein>
    <recommendedName>
        <fullName evidence="2">Myb/SANT-like domain-containing protein</fullName>
    </recommendedName>
</protein>
<dbReference type="EnsemblPlants" id="Zm00001eb197800_T001">
    <property type="protein sequence ID" value="Zm00001eb197800_P001"/>
    <property type="gene ID" value="Zm00001eb197800"/>
</dbReference>
<dbReference type="EnsemblPlants" id="Zm00001eb197800_T002">
    <property type="protein sequence ID" value="Zm00001eb197800_P002"/>
    <property type="gene ID" value="Zm00001eb197800"/>
</dbReference>
<evidence type="ECO:0000313" key="3">
    <source>
        <dbReference type="EnsemblPlants" id="Zm00001eb197800_P002"/>
    </source>
</evidence>
<dbReference type="GeneID" id="103654396"/>
<organism evidence="3 4">
    <name type="scientific">Zea mays</name>
    <name type="common">Maize</name>
    <dbReference type="NCBI Taxonomy" id="4577"/>
    <lineage>
        <taxon>Eukaryota</taxon>
        <taxon>Viridiplantae</taxon>
        <taxon>Streptophyta</taxon>
        <taxon>Embryophyta</taxon>
        <taxon>Tracheophyta</taxon>
        <taxon>Spermatophyta</taxon>
        <taxon>Magnoliopsida</taxon>
        <taxon>Liliopsida</taxon>
        <taxon>Poales</taxon>
        <taxon>Poaceae</taxon>
        <taxon>PACMAD clade</taxon>
        <taxon>Panicoideae</taxon>
        <taxon>Andropogonodae</taxon>
        <taxon>Andropogoneae</taxon>
        <taxon>Tripsacinae</taxon>
        <taxon>Zea</taxon>
    </lineage>
</organism>
<evidence type="ECO:0000256" key="1">
    <source>
        <dbReference type="SAM" id="MobiDB-lite"/>
    </source>
</evidence>
<evidence type="ECO:0000313" key="4">
    <source>
        <dbReference type="Proteomes" id="UP000007305"/>
    </source>
</evidence>
<feature type="domain" description="Myb/SANT-like" evidence="2">
    <location>
        <begin position="52"/>
        <end position="146"/>
    </location>
</feature>
<dbReference type="Proteomes" id="UP000007305">
    <property type="component" value="Chromosome 4"/>
</dbReference>
<reference evidence="4" key="1">
    <citation type="journal article" date="2009" name="Science">
        <title>The B73 maize genome: complexity, diversity, and dynamics.</title>
        <authorList>
            <person name="Schnable P.S."/>
            <person name="Ware D."/>
            <person name="Fulton R.S."/>
            <person name="Stein J.C."/>
            <person name="Wei F."/>
            <person name="Pasternak S."/>
            <person name="Liang C."/>
            <person name="Zhang J."/>
            <person name="Fulton L."/>
            <person name="Graves T.A."/>
            <person name="Minx P."/>
            <person name="Reily A.D."/>
            <person name="Courtney L."/>
            <person name="Kruchowski S.S."/>
            <person name="Tomlinson C."/>
            <person name="Strong C."/>
            <person name="Delehaunty K."/>
            <person name="Fronick C."/>
            <person name="Courtney B."/>
            <person name="Rock S.M."/>
            <person name="Belter E."/>
            <person name="Du F."/>
            <person name="Kim K."/>
            <person name="Abbott R.M."/>
            <person name="Cotton M."/>
            <person name="Levy A."/>
            <person name="Marchetto P."/>
            <person name="Ochoa K."/>
            <person name="Jackson S.M."/>
            <person name="Gillam B."/>
            <person name="Chen W."/>
            <person name="Yan L."/>
            <person name="Higginbotham J."/>
            <person name="Cardenas M."/>
            <person name="Waligorski J."/>
            <person name="Applebaum E."/>
            <person name="Phelps L."/>
            <person name="Falcone J."/>
            <person name="Kanchi K."/>
            <person name="Thane T."/>
            <person name="Scimone A."/>
            <person name="Thane N."/>
            <person name="Henke J."/>
            <person name="Wang T."/>
            <person name="Ruppert J."/>
            <person name="Shah N."/>
            <person name="Rotter K."/>
            <person name="Hodges J."/>
            <person name="Ingenthron E."/>
            <person name="Cordes M."/>
            <person name="Kohlberg S."/>
            <person name="Sgro J."/>
            <person name="Delgado B."/>
            <person name="Mead K."/>
            <person name="Chinwalla A."/>
            <person name="Leonard S."/>
            <person name="Crouse K."/>
            <person name="Collura K."/>
            <person name="Kudrna D."/>
            <person name="Currie J."/>
            <person name="He R."/>
            <person name="Angelova A."/>
            <person name="Rajasekar S."/>
            <person name="Mueller T."/>
            <person name="Lomeli R."/>
            <person name="Scara G."/>
            <person name="Ko A."/>
            <person name="Delaney K."/>
            <person name="Wissotski M."/>
            <person name="Lopez G."/>
            <person name="Campos D."/>
            <person name="Braidotti M."/>
            <person name="Ashley E."/>
            <person name="Golser W."/>
            <person name="Kim H."/>
            <person name="Lee S."/>
            <person name="Lin J."/>
            <person name="Dujmic Z."/>
            <person name="Kim W."/>
            <person name="Talag J."/>
            <person name="Zuccolo A."/>
            <person name="Fan C."/>
            <person name="Sebastian A."/>
            <person name="Kramer M."/>
            <person name="Spiegel L."/>
            <person name="Nascimento L."/>
            <person name="Zutavern T."/>
            <person name="Miller B."/>
            <person name="Ambroise C."/>
            <person name="Muller S."/>
            <person name="Spooner W."/>
            <person name="Narechania A."/>
            <person name="Ren L."/>
            <person name="Wei S."/>
            <person name="Kumari S."/>
            <person name="Faga B."/>
            <person name="Levy M.J."/>
            <person name="McMahan L."/>
            <person name="Van Buren P."/>
            <person name="Vaughn M.W."/>
            <person name="Ying K."/>
            <person name="Yeh C.-T."/>
            <person name="Emrich S.J."/>
            <person name="Jia Y."/>
            <person name="Kalyanaraman A."/>
            <person name="Hsia A.-P."/>
            <person name="Barbazuk W.B."/>
            <person name="Baucom R.S."/>
            <person name="Brutnell T.P."/>
            <person name="Carpita N.C."/>
            <person name="Chaparro C."/>
            <person name="Chia J.-M."/>
            <person name="Deragon J.-M."/>
            <person name="Estill J.C."/>
            <person name="Fu Y."/>
            <person name="Jeddeloh J.A."/>
            <person name="Han Y."/>
            <person name="Lee H."/>
            <person name="Li P."/>
            <person name="Lisch D.R."/>
            <person name="Liu S."/>
            <person name="Liu Z."/>
            <person name="Nagel D.H."/>
            <person name="McCann M.C."/>
            <person name="SanMiguel P."/>
            <person name="Myers A.M."/>
            <person name="Nettleton D."/>
            <person name="Nguyen J."/>
            <person name="Penning B.W."/>
            <person name="Ponnala L."/>
            <person name="Schneider K.L."/>
            <person name="Schwartz D.C."/>
            <person name="Sharma A."/>
            <person name="Soderlund C."/>
            <person name="Springer N.M."/>
            <person name="Sun Q."/>
            <person name="Wang H."/>
            <person name="Waterman M."/>
            <person name="Westerman R."/>
            <person name="Wolfgruber T.K."/>
            <person name="Yang L."/>
            <person name="Yu Y."/>
            <person name="Zhang L."/>
            <person name="Zhou S."/>
            <person name="Zhu Q."/>
            <person name="Bennetzen J.L."/>
            <person name="Dawe R.K."/>
            <person name="Jiang J."/>
            <person name="Jiang N."/>
            <person name="Presting G.G."/>
            <person name="Wessler S.R."/>
            <person name="Aluru S."/>
            <person name="Martienssen R.A."/>
            <person name="Clifton S.W."/>
            <person name="McCombie W.R."/>
            <person name="Wing R.A."/>
            <person name="Wilson R.K."/>
        </authorList>
    </citation>
    <scope>NUCLEOTIDE SEQUENCE [LARGE SCALE GENOMIC DNA]</scope>
    <source>
        <strain evidence="4">cv. B73</strain>
    </source>
</reference>
<dbReference type="Gramene" id="Zm00001eb197800_T001">
    <property type="protein sequence ID" value="Zm00001eb197800_P001"/>
    <property type="gene ID" value="Zm00001eb197800"/>
</dbReference>